<keyword evidence="2" id="KW-1185">Reference proteome</keyword>
<dbReference type="AlphaFoldDB" id="A0A8J7L841"/>
<dbReference type="EMBL" id="JAECZC010000007">
    <property type="protein sequence ID" value="MBH8561646.1"/>
    <property type="molecule type" value="Genomic_DNA"/>
</dbReference>
<comment type="caution">
    <text evidence="1">The sequence shown here is derived from an EMBL/GenBank/DDBJ whole genome shotgun (WGS) entry which is preliminary data.</text>
</comment>
<dbReference type="RefSeq" id="WP_198123652.1">
    <property type="nucleotide sequence ID" value="NZ_JAECZC010000007.1"/>
</dbReference>
<dbReference type="Proteomes" id="UP000632766">
    <property type="component" value="Unassembled WGS sequence"/>
</dbReference>
<sequence length="190" mass="21098">MTIYCSANDDKATIIWQWTGEDKKKYESSKVPVQVDISSVNITGDSNMGTWSMRTYDTKTLPPGNPLTYRGTSTESPVTINTREIRTSGTNRLIYQDGSVSAGAIQYLDIQFTPDPTTKYRITISDINGNQLFQEEKQADSPPKYEVACGNGCPSGYHKCNHDKYPGYCCIPCVDTADKIRNLASKLGKK</sequence>
<evidence type="ECO:0000313" key="2">
    <source>
        <dbReference type="Proteomes" id="UP000632766"/>
    </source>
</evidence>
<reference evidence="1 2" key="1">
    <citation type="journal article" date="2021" name="Int. J. Syst. Evol. Microbiol.">
        <title>Amazonocrinis nigriterrae gen. nov., sp. nov., Atlanticothrix silvestris gen. nov., sp. nov. and Dendronalium phyllosphericum gen. nov., sp. nov., nostocacean cyanobacteria from Brazilian environments.</title>
        <authorList>
            <person name="Alvarenga D.O."/>
            <person name="Andreote A.P.D."/>
            <person name="Branco L.H.Z."/>
            <person name="Delbaje E."/>
            <person name="Cruz R.B."/>
            <person name="Varani A.M."/>
            <person name="Fiore M.F."/>
        </authorList>
    </citation>
    <scope>NUCLEOTIDE SEQUENCE [LARGE SCALE GENOMIC DNA]</scope>
    <source>
        <strain evidence="1 2">CENA67</strain>
    </source>
</reference>
<name>A0A8J7L841_9NOST</name>
<organism evidence="1 2">
    <name type="scientific">Amazonocrinis nigriterrae CENA67</name>
    <dbReference type="NCBI Taxonomy" id="2794033"/>
    <lineage>
        <taxon>Bacteria</taxon>
        <taxon>Bacillati</taxon>
        <taxon>Cyanobacteriota</taxon>
        <taxon>Cyanophyceae</taxon>
        <taxon>Nostocales</taxon>
        <taxon>Nostocaceae</taxon>
        <taxon>Amazonocrinis</taxon>
        <taxon>Amazonocrinis nigriterrae</taxon>
    </lineage>
</organism>
<proteinExistence type="predicted"/>
<evidence type="ECO:0000313" key="1">
    <source>
        <dbReference type="EMBL" id="MBH8561646.1"/>
    </source>
</evidence>
<accession>A0A8J7L841</accession>
<protein>
    <submittedName>
        <fullName evidence="1">Uncharacterized protein</fullName>
    </submittedName>
</protein>
<gene>
    <name evidence="1" type="ORF">I8748_05540</name>
</gene>